<dbReference type="KEGG" id="ffu:CLAFUR5_09231"/>
<protein>
    <recommendedName>
        <fullName evidence="4">RED-like N-terminal domain-containing protein</fullName>
    </recommendedName>
</protein>
<keyword evidence="3" id="KW-1185">Reference proteome</keyword>
<feature type="compositionally biased region" description="Basic residues" evidence="1">
    <location>
        <begin position="511"/>
        <end position="521"/>
    </location>
</feature>
<evidence type="ECO:0000313" key="2">
    <source>
        <dbReference type="EMBL" id="UJO22090.1"/>
    </source>
</evidence>
<dbReference type="EMBL" id="CP090171">
    <property type="protein sequence ID" value="UJO22090.1"/>
    <property type="molecule type" value="Genomic_DNA"/>
</dbReference>
<dbReference type="RefSeq" id="XP_047766456.1">
    <property type="nucleotide sequence ID" value="XM_047908379.1"/>
</dbReference>
<feature type="compositionally biased region" description="Basic and acidic residues" evidence="1">
    <location>
        <begin position="88"/>
        <end position="103"/>
    </location>
</feature>
<sequence>MNNAEFRKFIASKAKAEDGSPPASKGGQTPALGAKKSSFVGMTPRPGKAVGGNDFARQVREQHAALKPNKKFRSSAPKGSKFSAGYTDRAKARQEAQDDEDDKAKRITALEEQVKLGQLEQETFEKLRDQIIGDDASASYLVKGLDRRLLERTRRGEDVLGLKGGETGEAPPDVDDELEKLGEQEVETVKKEKAEKKGTKAPAQVAGVKRSRDEIMAELKAQRKAAQEAKAATAPTLDNRWRKIGEETKPKIEIDHKGREVLITVDENGVVKKKVRKVAEPEKVAADMPDVSKPVLGADIVLPEQKKPGPDAENDDGDDIFEGAGTEYNPLGDMDDDDDDDDGDSDDGDVPQSTTKTPSAERDDDGSESGQASENDGPLEKAEPAPAASAPNASRNYFGSKTSAEEEAEQDRFKGVENVIAKAAKLGTTAPEDDHREDETDADHKARLAKRAKMLANQDRDMEDMDMGFGGSRGEDEEDLGEDKKIKLSEWKGKAGFGDEDDAEGGSKGDGKKKRKPKKRKGDANNMSDIMRVIEGRKGGSK</sequence>
<feature type="compositionally biased region" description="Basic and acidic residues" evidence="1">
    <location>
        <begin position="532"/>
        <end position="542"/>
    </location>
</feature>
<feature type="compositionally biased region" description="Basic and acidic residues" evidence="1">
    <location>
        <begin position="432"/>
        <end position="446"/>
    </location>
</feature>
<proteinExistence type="predicted"/>
<feature type="region of interest" description="Disordered" evidence="1">
    <location>
        <begin position="282"/>
        <end position="542"/>
    </location>
</feature>
<evidence type="ECO:0008006" key="4">
    <source>
        <dbReference type="Google" id="ProtNLM"/>
    </source>
</evidence>
<dbReference type="GeneID" id="71989109"/>
<reference evidence="2" key="1">
    <citation type="submission" date="2021-12" db="EMBL/GenBank/DDBJ databases">
        <authorList>
            <person name="Zaccaron A."/>
            <person name="Stergiopoulos I."/>
        </authorList>
    </citation>
    <scope>NUCLEOTIDE SEQUENCE</scope>
    <source>
        <strain evidence="2">Race5_Kim</strain>
    </source>
</reference>
<evidence type="ECO:0000256" key="1">
    <source>
        <dbReference type="SAM" id="MobiDB-lite"/>
    </source>
</evidence>
<dbReference type="OrthoDB" id="3366823at2759"/>
<feature type="compositionally biased region" description="Basic and acidic residues" evidence="1">
    <location>
        <begin position="482"/>
        <end position="493"/>
    </location>
</feature>
<evidence type="ECO:0000313" key="3">
    <source>
        <dbReference type="Proteomes" id="UP000756132"/>
    </source>
</evidence>
<feature type="compositionally biased region" description="Acidic residues" evidence="1">
    <location>
        <begin position="333"/>
        <end position="349"/>
    </location>
</feature>
<name>A0A9Q8UTR3_PASFU</name>
<feature type="region of interest" description="Disordered" evidence="1">
    <location>
        <begin position="1"/>
        <end position="52"/>
    </location>
</feature>
<gene>
    <name evidence="2" type="ORF">CLAFUR5_09231</name>
</gene>
<feature type="region of interest" description="Disordered" evidence="1">
    <location>
        <begin position="190"/>
        <end position="210"/>
    </location>
</feature>
<feature type="compositionally biased region" description="Acidic residues" evidence="1">
    <location>
        <begin position="312"/>
        <end position="321"/>
    </location>
</feature>
<reference evidence="2" key="2">
    <citation type="journal article" date="2022" name="Microb. Genom.">
        <title>A chromosome-scale genome assembly of the tomato pathogen Cladosporium fulvum reveals a compartmentalized genome architecture and the presence of a dispensable chromosome.</title>
        <authorList>
            <person name="Zaccaron A.Z."/>
            <person name="Chen L.H."/>
            <person name="Samaras A."/>
            <person name="Stergiopoulos I."/>
        </authorList>
    </citation>
    <scope>NUCLEOTIDE SEQUENCE</scope>
    <source>
        <strain evidence="2">Race5_Kim</strain>
    </source>
</reference>
<dbReference type="Proteomes" id="UP000756132">
    <property type="component" value="Chromosome 9"/>
</dbReference>
<feature type="compositionally biased region" description="Low complexity" evidence="1">
    <location>
        <begin position="384"/>
        <end position="394"/>
    </location>
</feature>
<dbReference type="AlphaFoldDB" id="A0A9Q8UTR3"/>
<feature type="region of interest" description="Disordered" evidence="1">
    <location>
        <begin position="64"/>
        <end position="103"/>
    </location>
</feature>
<organism evidence="2 3">
    <name type="scientific">Passalora fulva</name>
    <name type="common">Tomato leaf mold</name>
    <name type="synonym">Cladosporium fulvum</name>
    <dbReference type="NCBI Taxonomy" id="5499"/>
    <lineage>
        <taxon>Eukaryota</taxon>
        <taxon>Fungi</taxon>
        <taxon>Dikarya</taxon>
        <taxon>Ascomycota</taxon>
        <taxon>Pezizomycotina</taxon>
        <taxon>Dothideomycetes</taxon>
        <taxon>Dothideomycetidae</taxon>
        <taxon>Mycosphaerellales</taxon>
        <taxon>Mycosphaerellaceae</taxon>
        <taxon>Fulvia</taxon>
    </lineage>
</organism>
<feature type="compositionally biased region" description="Basic and acidic residues" evidence="1">
    <location>
        <begin position="1"/>
        <end position="18"/>
    </location>
</feature>
<accession>A0A9Q8UTR3</accession>